<feature type="transmembrane region" description="Helical" evidence="2">
    <location>
        <begin position="16"/>
        <end position="35"/>
    </location>
</feature>
<accession>A0A101QTG6</accession>
<dbReference type="STRING" id="68231.AQJ30_24475"/>
<keyword evidence="1" id="KW-0175">Coiled coil</keyword>
<evidence type="ECO:0000256" key="2">
    <source>
        <dbReference type="SAM" id="Phobius"/>
    </source>
</evidence>
<evidence type="ECO:0008006" key="5">
    <source>
        <dbReference type="Google" id="ProtNLM"/>
    </source>
</evidence>
<keyword evidence="2" id="KW-0812">Transmembrane</keyword>
<organism evidence="3 4">
    <name type="scientific">Streptomyces longwoodensis</name>
    <dbReference type="NCBI Taxonomy" id="68231"/>
    <lineage>
        <taxon>Bacteria</taxon>
        <taxon>Bacillati</taxon>
        <taxon>Actinomycetota</taxon>
        <taxon>Actinomycetes</taxon>
        <taxon>Kitasatosporales</taxon>
        <taxon>Streptomycetaceae</taxon>
        <taxon>Streptomyces</taxon>
    </lineage>
</organism>
<comment type="caution">
    <text evidence="3">The sequence shown here is derived from an EMBL/GenBank/DDBJ whole genome shotgun (WGS) entry which is preliminary data.</text>
</comment>
<keyword evidence="4" id="KW-1185">Reference proteome</keyword>
<evidence type="ECO:0000256" key="1">
    <source>
        <dbReference type="SAM" id="Coils"/>
    </source>
</evidence>
<dbReference type="Proteomes" id="UP000053271">
    <property type="component" value="Unassembled WGS sequence"/>
</dbReference>
<sequence length="297" mass="32323">MTTFFDELAKKLAERWVSLLAIPGLLFLTAILLGARLRWAHALDVAYALDSLDNLVADLSRWPAARTALCVAGVLLAAAAVGLAAGGLAAGIRLIWLGRWPAPLAHWRRRARRDRWDDLVERRFALEDTSGRTEEMQAEIDDLAARANQLAMARPASPTWIGDRFKALESIGYQRYGLDLTFVWPAFWLVAPDLVRSEIEAAGGQFADATVRGSWATLYAMLALLWPPSAAVAVVTGFAAWRRGRSSVAAQTRLIEVALDLHGRALATALGVSDANATGPLTPDEGSEITRICRKGR</sequence>
<gene>
    <name evidence="3" type="ORF">AQJ30_24475</name>
</gene>
<dbReference type="GeneID" id="91427734"/>
<dbReference type="EMBL" id="LMWS01000031">
    <property type="protein sequence ID" value="KUN35824.1"/>
    <property type="molecule type" value="Genomic_DNA"/>
</dbReference>
<keyword evidence="2" id="KW-0472">Membrane</keyword>
<dbReference type="RefSeq" id="WP_067237874.1">
    <property type="nucleotide sequence ID" value="NZ_CP107760.1"/>
</dbReference>
<protein>
    <recommendedName>
        <fullName evidence="5">Vegetative cell wall protein gp1</fullName>
    </recommendedName>
</protein>
<keyword evidence="2" id="KW-1133">Transmembrane helix</keyword>
<dbReference type="AlphaFoldDB" id="A0A101QTG6"/>
<evidence type="ECO:0000313" key="4">
    <source>
        <dbReference type="Proteomes" id="UP000053271"/>
    </source>
</evidence>
<feature type="transmembrane region" description="Helical" evidence="2">
    <location>
        <begin position="69"/>
        <end position="96"/>
    </location>
</feature>
<evidence type="ECO:0000313" key="3">
    <source>
        <dbReference type="EMBL" id="KUN35824.1"/>
    </source>
</evidence>
<name>A0A101QTG6_9ACTN</name>
<feature type="coiled-coil region" evidence="1">
    <location>
        <begin position="126"/>
        <end position="153"/>
    </location>
</feature>
<reference evidence="3 4" key="1">
    <citation type="submission" date="2015-10" db="EMBL/GenBank/DDBJ databases">
        <title>Draft genome sequence of Streptomyces longwoodensis DSM 41677, type strain for the species Streptomyces longwoodensis.</title>
        <authorList>
            <person name="Ruckert C."/>
            <person name="Winkler A."/>
            <person name="Kalinowski J."/>
            <person name="Kampfer P."/>
            <person name="Glaeser S."/>
        </authorList>
    </citation>
    <scope>NUCLEOTIDE SEQUENCE [LARGE SCALE GENOMIC DNA]</scope>
    <source>
        <strain evidence="3 4">DSM 41677</strain>
    </source>
</reference>
<feature type="transmembrane region" description="Helical" evidence="2">
    <location>
        <begin position="218"/>
        <end position="241"/>
    </location>
</feature>
<proteinExistence type="predicted"/>